<dbReference type="PROSITE" id="PS51194">
    <property type="entry name" value="HELICASE_CTER"/>
    <property type="match status" value="1"/>
</dbReference>
<keyword evidence="1" id="KW-0378">Hydrolase</keyword>
<dbReference type="PANTHER" id="PTHR36498">
    <property type="entry name" value="TATA-BINDING PROTEIN-ASSOCIATED FACTOR 172"/>
    <property type="match status" value="1"/>
</dbReference>
<evidence type="ECO:0000313" key="5">
    <source>
        <dbReference type="WBParaSite" id="GPUH_0001989601-mRNA-1"/>
    </source>
</evidence>
<feature type="domain" description="Helicase C-terminal" evidence="2">
    <location>
        <begin position="27"/>
        <end position="180"/>
    </location>
</feature>
<dbReference type="SMART" id="SM00490">
    <property type="entry name" value="HELICc"/>
    <property type="match status" value="1"/>
</dbReference>
<gene>
    <name evidence="3" type="ORF">GPUH_LOCUS19871</name>
</gene>
<proteinExistence type="predicted"/>
<evidence type="ECO:0000313" key="4">
    <source>
        <dbReference type="Proteomes" id="UP000271098"/>
    </source>
</evidence>
<dbReference type="WBParaSite" id="GPUH_0001989601-mRNA-1">
    <property type="protein sequence ID" value="GPUH_0001989601-mRNA-1"/>
    <property type="gene ID" value="GPUH_0001989601"/>
</dbReference>
<evidence type="ECO:0000259" key="2">
    <source>
        <dbReference type="PROSITE" id="PS51194"/>
    </source>
</evidence>
<dbReference type="CDD" id="cd18793">
    <property type="entry name" value="SF2_C_SNF"/>
    <property type="match status" value="1"/>
</dbReference>
<organism evidence="5">
    <name type="scientific">Gongylonema pulchrum</name>
    <dbReference type="NCBI Taxonomy" id="637853"/>
    <lineage>
        <taxon>Eukaryota</taxon>
        <taxon>Metazoa</taxon>
        <taxon>Ecdysozoa</taxon>
        <taxon>Nematoda</taxon>
        <taxon>Chromadorea</taxon>
        <taxon>Rhabditida</taxon>
        <taxon>Spirurina</taxon>
        <taxon>Spiruromorpha</taxon>
        <taxon>Spiruroidea</taxon>
        <taxon>Gongylonematidae</taxon>
        <taxon>Gongylonema</taxon>
    </lineage>
</organism>
<dbReference type="OrthoDB" id="10252227at2759"/>
<dbReference type="Proteomes" id="UP000271098">
    <property type="component" value="Unassembled WGS sequence"/>
</dbReference>
<dbReference type="EMBL" id="UYRT01089317">
    <property type="protein sequence ID" value="VDN34777.1"/>
    <property type="molecule type" value="Genomic_DNA"/>
</dbReference>
<dbReference type="InterPro" id="IPR001650">
    <property type="entry name" value="Helicase_C-like"/>
</dbReference>
<sequence>MIALRELLKQCGIGKREQYVLCDEPAMEESELCDVSGHRALIFCQRLVVVQLLARLFDSGGLGMDIRYAILDGTVPVNERFAMAEKFNLDPSIHVLILTTNIGGEGLNLTGADIVIFMEHDWNPVKDLQAMDRAHRIGQKCTVNVYRLITEDSVEQNIVRLQKFKTDTAKALVGADNRSLHTMATEQLVELFTMD</sequence>
<evidence type="ECO:0000313" key="3">
    <source>
        <dbReference type="EMBL" id="VDN34777.1"/>
    </source>
</evidence>
<dbReference type="Pfam" id="PF00271">
    <property type="entry name" value="Helicase_C"/>
    <property type="match status" value="1"/>
</dbReference>
<dbReference type="GO" id="GO:0016887">
    <property type="term" value="F:ATP hydrolysis activity"/>
    <property type="evidence" value="ECO:0007669"/>
    <property type="project" value="InterPro"/>
</dbReference>
<dbReference type="Gene3D" id="3.40.50.300">
    <property type="entry name" value="P-loop containing nucleotide triphosphate hydrolases"/>
    <property type="match status" value="1"/>
</dbReference>
<reference evidence="5" key="1">
    <citation type="submission" date="2016-06" db="UniProtKB">
        <authorList>
            <consortium name="WormBaseParasite"/>
        </authorList>
    </citation>
    <scope>IDENTIFICATION</scope>
</reference>
<protein>
    <submittedName>
        <fullName evidence="5">Helicase C-terminal domain-containing protein</fullName>
    </submittedName>
</protein>
<dbReference type="AlphaFoldDB" id="A0A183EFY0"/>
<reference evidence="3 4" key="2">
    <citation type="submission" date="2018-11" db="EMBL/GenBank/DDBJ databases">
        <authorList>
            <consortium name="Pathogen Informatics"/>
        </authorList>
    </citation>
    <scope>NUCLEOTIDE SEQUENCE [LARGE SCALE GENOMIC DNA]</scope>
</reference>
<keyword evidence="4" id="KW-1185">Reference proteome</keyword>
<name>A0A183EFY0_9BILA</name>
<dbReference type="InterPro" id="IPR049730">
    <property type="entry name" value="SNF2/RAD54-like_C"/>
</dbReference>
<accession>A0A183EFY0</accession>
<dbReference type="InterPro" id="IPR044972">
    <property type="entry name" value="Mot1"/>
</dbReference>
<dbReference type="InterPro" id="IPR027417">
    <property type="entry name" value="P-loop_NTPase"/>
</dbReference>
<dbReference type="PANTHER" id="PTHR36498:SF1">
    <property type="entry name" value="TATA-BINDING PROTEIN-ASSOCIATED FACTOR 172"/>
    <property type="match status" value="1"/>
</dbReference>
<evidence type="ECO:0000256" key="1">
    <source>
        <dbReference type="ARBA" id="ARBA00022801"/>
    </source>
</evidence>
<dbReference type="SUPFAM" id="SSF52540">
    <property type="entry name" value="P-loop containing nucleoside triphosphate hydrolases"/>
    <property type="match status" value="1"/>
</dbReference>
<dbReference type="GO" id="GO:0003677">
    <property type="term" value="F:DNA binding"/>
    <property type="evidence" value="ECO:0007669"/>
    <property type="project" value="InterPro"/>
</dbReference>
<dbReference type="GO" id="GO:0017025">
    <property type="term" value="F:TBP-class protein binding"/>
    <property type="evidence" value="ECO:0007669"/>
    <property type="project" value="InterPro"/>
</dbReference>